<feature type="signal peptide" evidence="2">
    <location>
        <begin position="1"/>
        <end position="19"/>
    </location>
</feature>
<dbReference type="Gene3D" id="2.60.120.1130">
    <property type="match status" value="1"/>
</dbReference>
<keyword evidence="2" id="KW-0732">Signal</keyword>
<gene>
    <name evidence="4" type="ORF">Q0590_24610</name>
</gene>
<feature type="domain" description="DUF3857" evidence="3">
    <location>
        <begin position="70"/>
        <end position="216"/>
    </location>
</feature>
<comment type="caution">
    <text evidence="4">The sequence shown here is derived from an EMBL/GenBank/DDBJ whole genome shotgun (WGS) entry which is preliminary data.</text>
</comment>
<dbReference type="Pfam" id="PF12969">
    <property type="entry name" value="DUF3857"/>
    <property type="match status" value="1"/>
</dbReference>
<reference evidence="4" key="1">
    <citation type="submission" date="2023-07" db="EMBL/GenBank/DDBJ databases">
        <title>The genome sequence of Rhodocytophaga aerolata KACC 12507.</title>
        <authorList>
            <person name="Zhang X."/>
        </authorList>
    </citation>
    <scope>NUCLEOTIDE SEQUENCE</scope>
    <source>
        <strain evidence="4">KACC 12507</strain>
    </source>
</reference>
<name>A0ABT8RBK3_9BACT</name>
<feature type="coiled-coil region" evidence="1">
    <location>
        <begin position="271"/>
        <end position="298"/>
    </location>
</feature>
<dbReference type="Gene3D" id="3.10.620.30">
    <property type="match status" value="1"/>
</dbReference>
<feature type="chain" id="PRO_5046549024" evidence="2">
    <location>
        <begin position="20"/>
        <end position="646"/>
    </location>
</feature>
<dbReference type="RefSeq" id="WP_302040284.1">
    <property type="nucleotide sequence ID" value="NZ_JAUKPO010000019.1"/>
</dbReference>
<dbReference type="InterPro" id="IPR024618">
    <property type="entry name" value="DUF3857"/>
</dbReference>
<dbReference type="EMBL" id="JAUKPO010000019">
    <property type="protein sequence ID" value="MDO1449481.1"/>
    <property type="molecule type" value="Genomic_DNA"/>
</dbReference>
<evidence type="ECO:0000256" key="2">
    <source>
        <dbReference type="SAM" id="SignalP"/>
    </source>
</evidence>
<sequence length="646" mass="74028">MIKTLLTALLLSSASLALAQDFNYKTYEWETRPAIHPLSPEEEKEGAVIIKDTRIIEYAMGEDARLYMAKTLHKIIRVNSDKAMEEYNKVYVPVTNQKILSVKARSIAKSGKIVEMDNNSMKELKNVGEYGNFKIFAIEGLEKGGEVEYMYTLLSSPKESGREVMQSDVKVKQATLEILSPRNVEVVTQSYNGFPQLDVQGKTKIILTAKAENIPALRDEEYATRKANLMKVDYKIASFTNMYGTTVDVSSWRVITERYNKVVFEEKPKEYNKVAKLLKNLKIERMNEEQKIKTIEQYIKNAITLRDGSGEEYISIEDILSNKFGNELGLIRLYQLCLKTAGVANYQVLVSSNRYEARFDEFFASFNNLQHFLLYFPKYHKYLSPANVEYRYGMAPYMFANNHSLVLNSAAVHYIDGADTTLNYIRKDVRLTFPAEMDYVEMNVAYAWNGHRAAGMRGAYHYQNEQGKEEFIKGNLSSGMEDAQIISKKLINEKMDHSAENQEFVLQSSLKAGSLMEKAGNDIIFNVGRVIGKQTELYQENERQQDIDMSHPIQYTYQISFAIPAGYTVKGMDDLVMDHYILEKKEKIAQFAANYTIHGQTVTILVKEFYTQAEYTKKNYDAFRKVINAAADFSKTVLVFERISNE</sequence>
<evidence type="ECO:0000259" key="3">
    <source>
        <dbReference type="Pfam" id="PF12969"/>
    </source>
</evidence>
<dbReference type="Gene3D" id="2.60.40.3140">
    <property type="match status" value="1"/>
</dbReference>
<proteinExistence type="predicted"/>
<evidence type="ECO:0000313" key="4">
    <source>
        <dbReference type="EMBL" id="MDO1449481.1"/>
    </source>
</evidence>
<protein>
    <submittedName>
        <fullName evidence="4">DUF3857 domain-containing protein</fullName>
    </submittedName>
</protein>
<keyword evidence="5" id="KW-1185">Reference proteome</keyword>
<dbReference type="Proteomes" id="UP001168528">
    <property type="component" value="Unassembled WGS sequence"/>
</dbReference>
<organism evidence="4 5">
    <name type="scientific">Rhodocytophaga aerolata</name>
    <dbReference type="NCBI Taxonomy" id="455078"/>
    <lineage>
        <taxon>Bacteria</taxon>
        <taxon>Pseudomonadati</taxon>
        <taxon>Bacteroidota</taxon>
        <taxon>Cytophagia</taxon>
        <taxon>Cytophagales</taxon>
        <taxon>Rhodocytophagaceae</taxon>
        <taxon>Rhodocytophaga</taxon>
    </lineage>
</organism>
<evidence type="ECO:0000256" key="1">
    <source>
        <dbReference type="SAM" id="Coils"/>
    </source>
</evidence>
<keyword evidence="1" id="KW-0175">Coiled coil</keyword>
<evidence type="ECO:0000313" key="5">
    <source>
        <dbReference type="Proteomes" id="UP001168528"/>
    </source>
</evidence>
<accession>A0ABT8RBK3</accession>